<dbReference type="CDD" id="cd13559">
    <property type="entry name" value="PBP2_SsuA_like_3"/>
    <property type="match status" value="1"/>
</dbReference>
<dbReference type="InterPro" id="IPR015168">
    <property type="entry name" value="SsuA/THI5"/>
</dbReference>
<evidence type="ECO:0000313" key="9">
    <source>
        <dbReference type="Proteomes" id="UP000307956"/>
    </source>
</evidence>
<dbReference type="SUPFAM" id="SSF160387">
    <property type="entry name" value="NosL/MerB-like"/>
    <property type="match status" value="1"/>
</dbReference>
<dbReference type="EMBL" id="SSOD01000001">
    <property type="protein sequence ID" value="THF65174.1"/>
    <property type="molecule type" value="Genomic_DNA"/>
</dbReference>
<evidence type="ECO:0000259" key="7">
    <source>
        <dbReference type="Pfam" id="PF09084"/>
    </source>
</evidence>
<evidence type="ECO:0000313" key="8">
    <source>
        <dbReference type="EMBL" id="THF65174.1"/>
    </source>
</evidence>
<keyword evidence="9" id="KW-1185">Reference proteome</keyword>
<dbReference type="PANTHER" id="PTHR30024">
    <property type="entry name" value="ALIPHATIC SULFONATES-BINDING PROTEIN-RELATED"/>
    <property type="match status" value="1"/>
</dbReference>
<comment type="similarity">
    <text evidence="1">Belongs to the bacterial solute-binding protein SsuA/TauA family.</text>
</comment>
<dbReference type="OrthoDB" id="286202at2"/>
<dbReference type="AlphaFoldDB" id="A0A4S4B0L0"/>
<organism evidence="8 9">
    <name type="scientific">Pseudothauera rhizosphaerae</name>
    <dbReference type="NCBI Taxonomy" id="2565932"/>
    <lineage>
        <taxon>Bacteria</taxon>
        <taxon>Pseudomonadati</taxon>
        <taxon>Pseudomonadota</taxon>
        <taxon>Betaproteobacteria</taxon>
        <taxon>Rhodocyclales</taxon>
        <taxon>Zoogloeaceae</taxon>
        <taxon>Pseudothauera</taxon>
    </lineage>
</organism>
<reference evidence="8 9" key="1">
    <citation type="submission" date="2019-04" db="EMBL/GenBank/DDBJ databases">
        <title>Azoarcus rhizosphaerae sp. nov. isolated from rhizosphere of Ficus religiosa.</title>
        <authorList>
            <person name="Lin S.-Y."/>
            <person name="Hameed A."/>
            <person name="Hsu Y.-H."/>
            <person name="Young C.-C."/>
        </authorList>
    </citation>
    <scope>NUCLEOTIDE SEQUENCE [LARGE SCALE GENOMIC DNA]</scope>
    <source>
        <strain evidence="8 9">CC-YHH848</strain>
    </source>
</reference>
<proteinExistence type="inferred from homology"/>
<evidence type="ECO:0000256" key="3">
    <source>
        <dbReference type="ARBA" id="ARBA00022729"/>
    </source>
</evidence>
<evidence type="ECO:0000256" key="1">
    <source>
        <dbReference type="ARBA" id="ARBA00010742"/>
    </source>
</evidence>
<dbReference type="Proteomes" id="UP000307956">
    <property type="component" value="Unassembled WGS sequence"/>
</dbReference>
<evidence type="ECO:0000256" key="6">
    <source>
        <dbReference type="SAM" id="SignalP"/>
    </source>
</evidence>
<dbReference type="PANTHER" id="PTHR30024:SF45">
    <property type="entry name" value="ABC TRANSPORTER SUBSTRATE-BINDING PROTEIN"/>
    <property type="match status" value="1"/>
</dbReference>
<dbReference type="SUPFAM" id="SSF53850">
    <property type="entry name" value="Periplasmic binding protein-like II"/>
    <property type="match status" value="1"/>
</dbReference>
<feature type="chain" id="PRO_5020599246" description="Putative aliphatic sulfonates-binding protein" evidence="6">
    <location>
        <begin position="22"/>
        <end position="470"/>
    </location>
</feature>
<keyword evidence="3 6" id="KW-0732">Signal</keyword>
<dbReference type="Gene3D" id="3.40.190.10">
    <property type="entry name" value="Periplasmic binding protein-like II"/>
    <property type="match status" value="2"/>
</dbReference>
<feature type="domain" description="SsuA/THI5-like" evidence="7">
    <location>
        <begin position="126"/>
        <end position="263"/>
    </location>
</feature>
<feature type="signal peptide" evidence="6">
    <location>
        <begin position="1"/>
        <end position="21"/>
    </location>
</feature>
<dbReference type="Pfam" id="PF09084">
    <property type="entry name" value="NMT1"/>
    <property type="match status" value="1"/>
</dbReference>
<gene>
    <name evidence="8" type="ORF">E6O51_00815</name>
</gene>
<evidence type="ECO:0000256" key="4">
    <source>
        <dbReference type="ARBA" id="ARBA00055538"/>
    </source>
</evidence>
<comment type="caution">
    <text evidence="8">The sequence shown here is derived from an EMBL/GenBank/DDBJ whole genome shotgun (WGS) entry which is preliminary data.</text>
</comment>
<name>A0A4S4B0L0_9RHOO</name>
<keyword evidence="2" id="KW-0813">Transport</keyword>
<dbReference type="FunFam" id="3.40.190.10:FF:000050">
    <property type="entry name" value="Sulfonate ABC transporter substrate-binding protein"/>
    <property type="match status" value="1"/>
</dbReference>
<dbReference type="RefSeq" id="WP_136383067.1">
    <property type="nucleotide sequence ID" value="NZ_SSOD01000001.1"/>
</dbReference>
<accession>A0A4S4B0L0</accession>
<comment type="function">
    <text evidence="4">Part of a binding-protein-dependent transport system for aliphatic sulfonates. Putative binding protein.</text>
</comment>
<evidence type="ECO:0000256" key="5">
    <source>
        <dbReference type="ARBA" id="ARBA00070228"/>
    </source>
</evidence>
<protein>
    <recommendedName>
        <fullName evidence="5">Putative aliphatic sulfonates-binding protein</fullName>
    </recommendedName>
</protein>
<evidence type="ECO:0000256" key="2">
    <source>
        <dbReference type="ARBA" id="ARBA00022448"/>
    </source>
</evidence>
<sequence length="470" mass="50738">MKIRLLLAGATLSLTALSASAETIRVAIGTQDTTINCATAGLLVRELGLLEKYLPRDGKYKDAQYDIQWKNFTSGPPLTNEMVADKLDLGVMAEFPGTLNVTAFQKAGKRSYFIAPISGSVIGSGNGVVVPADSPVQSFAELKGKTISVPFGSTAHGVLLRAIDAQGWDPARDVNLISQSPEVGGSALQSGKVDAHANFVPFPDLFPFRGFARKIFDGSQTNAPTFHGALASAAYAEKYPEVVVAYLRAVLEAERLFVAEPEKYSELIAKVTGIDAEVNYLFHGPVGLQTRDYTWKPEFYTAIGTAIKTLRLLDRPVTDLKPQELVNERYIREAYRLSGLDYDARLKVYDKLPLRAKDASSGAPITDFRNAAHLWLKGEATAQHYASPQAAFAALKKAEAAGKEARVVFVHDRNTGLKLFANQAWYVRDGQGGIAAFLLKADADAWAQAHGGQVNGYADARNAALAVASK</sequence>